<feature type="coiled-coil region" evidence="10">
    <location>
        <begin position="200"/>
        <end position="259"/>
    </location>
</feature>
<evidence type="ECO:0000313" key="16">
    <source>
        <dbReference type="RefSeq" id="NP_001296634.1"/>
    </source>
</evidence>
<reference evidence="16" key="2">
    <citation type="journal article" date="2013" name="Genome Biol. Evol.">
        <title>Punctuated emergences of genetic and phenotypic innovations in eumetazoan, bilaterian, euteleostome, and hominidae ancestors.</title>
        <authorList>
            <person name="Wenger Y."/>
            <person name="Galliot B."/>
        </authorList>
    </citation>
    <scope>NUCLEOTIDE SEQUENCE</scope>
</reference>
<evidence type="ECO:0000313" key="14">
    <source>
        <dbReference type="EMBL" id="AFK74877.1"/>
    </source>
</evidence>
<keyword evidence="5 11" id="KW-0812">Transmembrane</keyword>
<reference evidence="16" key="3">
    <citation type="submission" date="2025-05" db="UniProtKB">
        <authorList>
            <consortium name="RefSeq"/>
        </authorList>
    </citation>
    <scope>IDENTIFICATION</scope>
</reference>
<feature type="coiled-coil region" evidence="10">
    <location>
        <begin position="289"/>
        <end position="341"/>
    </location>
</feature>
<keyword evidence="7" id="KW-0333">Golgi apparatus</keyword>
<evidence type="ECO:0000256" key="3">
    <source>
        <dbReference type="ARBA" id="ARBA00018691"/>
    </source>
</evidence>
<evidence type="ECO:0000256" key="6">
    <source>
        <dbReference type="ARBA" id="ARBA00022989"/>
    </source>
</evidence>
<proteinExistence type="evidence at transcript level"/>
<comment type="similarity">
    <text evidence="2">Belongs to the CASP family.</text>
</comment>
<name>I3V7W3_HYDVU</name>
<comment type="subcellular location">
    <subcellularLocation>
        <location evidence="1">Golgi apparatus membrane</location>
        <topology evidence="1">Single-pass type IV membrane protein</topology>
    </subcellularLocation>
</comment>
<dbReference type="Proteomes" id="UP001652625">
    <property type="component" value="Chromosome 10"/>
</dbReference>
<evidence type="ECO:0000256" key="5">
    <source>
        <dbReference type="ARBA" id="ARBA00022692"/>
    </source>
</evidence>
<dbReference type="InterPro" id="IPR012955">
    <property type="entry name" value="CASP_C"/>
</dbReference>
<organism evidence="14">
    <name type="scientific">Hydra vulgaris</name>
    <name type="common">Hydra</name>
    <name type="synonym">Hydra attenuata</name>
    <dbReference type="NCBI Taxonomy" id="6087"/>
    <lineage>
        <taxon>Eukaryota</taxon>
        <taxon>Metazoa</taxon>
        <taxon>Cnidaria</taxon>
        <taxon>Hydrozoa</taxon>
        <taxon>Hydroidolina</taxon>
        <taxon>Anthoathecata</taxon>
        <taxon>Aplanulata</taxon>
        <taxon>Hydridae</taxon>
        <taxon>Hydra</taxon>
    </lineage>
</organism>
<dbReference type="EMBL" id="JQ994215">
    <property type="protein sequence ID" value="AFK74877.1"/>
    <property type="molecule type" value="mRNA"/>
</dbReference>
<evidence type="ECO:0000256" key="1">
    <source>
        <dbReference type="ARBA" id="ARBA00004409"/>
    </source>
</evidence>
<evidence type="ECO:0000313" key="15">
    <source>
        <dbReference type="Proteomes" id="UP001652625"/>
    </source>
</evidence>
<protein>
    <recommendedName>
        <fullName evidence="3">Protein CASP</fullName>
    </recommendedName>
</protein>
<keyword evidence="6 11" id="KW-1133">Transmembrane helix</keyword>
<keyword evidence="4" id="KW-0813">Transport</keyword>
<evidence type="ECO:0000256" key="9">
    <source>
        <dbReference type="ARBA" id="ARBA00023136"/>
    </source>
</evidence>
<feature type="domain" description="Cux N-terminal" evidence="13">
    <location>
        <begin position="2"/>
        <end position="110"/>
    </location>
</feature>
<feature type="transmembrane region" description="Helical" evidence="11">
    <location>
        <begin position="613"/>
        <end position="632"/>
    </location>
</feature>
<dbReference type="InterPro" id="IPR057476">
    <property type="entry name" value="Cux_N"/>
</dbReference>
<dbReference type="Pfam" id="PF25398">
    <property type="entry name" value="CUX1_N"/>
    <property type="match status" value="1"/>
</dbReference>
<evidence type="ECO:0000256" key="4">
    <source>
        <dbReference type="ARBA" id="ARBA00022448"/>
    </source>
</evidence>
<evidence type="ECO:0000256" key="11">
    <source>
        <dbReference type="SAM" id="Phobius"/>
    </source>
</evidence>
<evidence type="ECO:0000256" key="10">
    <source>
        <dbReference type="SAM" id="Coils"/>
    </source>
</evidence>
<dbReference type="AlphaFoldDB" id="I3V7W3"/>
<keyword evidence="15" id="KW-1185">Reference proteome</keyword>
<dbReference type="GO" id="GO:0006891">
    <property type="term" value="P:intra-Golgi vesicle-mediated transport"/>
    <property type="evidence" value="ECO:0007669"/>
    <property type="project" value="InterPro"/>
</dbReference>
<dbReference type="RefSeq" id="NP_001296634.1">
    <property type="nucleotide sequence ID" value="NM_001309705.1"/>
</dbReference>
<feature type="domain" description="CASP C-terminal" evidence="12">
    <location>
        <begin position="418"/>
        <end position="632"/>
    </location>
</feature>
<dbReference type="OrthoDB" id="10257567at2759"/>
<reference evidence="14 16" key="1">
    <citation type="journal article" date="2012" name="Mol. Biol. Evol.">
        <title>Molecular signatures of the three stem cell lineages in hydra and the emergence of stem cell function at the base of multicellularity.</title>
        <authorList>
            <person name="Hemmrich G."/>
            <person name="Khalturin K."/>
            <person name="Boehm A.M."/>
            <person name="Puchert M."/>
            <person name="Anton-Erxleben F."/>
            <person name="Wittlieb J."/>
            <person name="Klostermeier U.C."/>
            <person name="Rosenstiel P."/>
            <person name="Oberg H.H."/>
            <person name="Domazet-Loso T."/>
            <person name="Sugimoto T."/>
            <person name="Niwa H."/>
            <person name="Bosch T.C."/>
        </authorList>
    </citation>
    <scope>NUCLEOTIDE SEQUENCE</scope>
    <source>
        <strain evidence="14">AEP</strain>
    </source>
</reference>
<evidence type="ECO:0000256" key="2">
    <source>
        <dbReference type="ARBA" id="ARBA00006415"/>
    </source>
</evidence>
<dbReference type="GO" id="GO:0000139">
    <property type="term" value="C:Golgi membrane"/>
    <property type="evidence" value="ECO:0007669"/>
    <property type="project" value="UniProtKB-SubCell"/>
</dbReference>
<dbReference type="Pfam" id="PF08172">
    <property type="entry name" value="CASP_C"/>
    <property type="match status" value="1"/>
</dbReference>
<gene>
    <name evidence="16" type="primary">LOC100197434</name>
    <name evidence="16" type="synonym">CUX1</name>
</gene>
<evidence type="ECO:0000256" key="8">
    <source>
        <dbReference type="ARBA" id="ARBA00023054"/>
    </source>
</evidence>
<evidence type="ECO:0000256" key="7">
    <source>
        <dbReference type="ARBA" id="ARBA00023034"/>
    </source>
</evidence>
<feature type="coiled-coil region" evidence="10">
    <location>
        <begin position="67"/>
        <end position="176"/>
    </location>
</feature>
<keyword evidence="9 11" id="KW-0472">Membrane</keyword>
<evidence type="ECO:0000259" key="12">
    <source>
        <dbReference type="Pfam" id="PF08172"/>
    </source>
</evidence>
<sequence length="669" mass="77803">MSNLKSVLKCWSDFNLPVLQKSLDQSANEIVERQENSEKGKKLLIKLTKEWKANSSEEVRSKASPVIKAFQKEIDSLNSRSKAAESAFLLLYKNLLEIPDPVPVLKQAESMKKQLDKAKDLELENQQLRTTLEEYNTEFADVKNQEITLNKLKEKLKKYEEQTDEKLKALLDEKEKALQISYNEREQKLLDSKLLLATKLGDSEAKIKTLKEELEKTQGEIFELKSRHDEEITARISEMEILESDLERANQQLLAAEKFSENFKSLFNQDTKDAADGLGQQNEVQYESMRAMEFQLLSKERELSDLMEEIHHQQSVADKFKRTVERELALAEGALEKKSKEVNYLTQKLNSMGDYEEIKRELQVLKLIEFPGLKEDENELSIDVKPLEKLLLEKNKSLQSDCTKLKVQNGELTGKYDQLQKSYSEVYRTVNDQKELISQLESDIMNVKRLSSNDFTPTSTITSEAITKAVEHLHADEFDEMDKQTVESLLPIVSSQRERFRLKNLELESQSRHQQYQISMLQNEVDSVRQDNVKLYEKIKFLQSYPNKNNPSMKIDDDSTQRYSNSYEERIDPFNDFSRKEKLQRYSNLSTPEKITLNMTRFILSNKVARTLVFFYTIILHCLVFLVLYKFAYTESCKDAMLPFSAYESILKSSEKNSMTSILVEKKPQ</sequence>
<accession>I3V7W3</accession>
<keyword evidence="8 10" id="KW-0175">Coiled coil</keyword>
<evidence type="ECO:0000259" key="13">
    <source>
        <dbReference type="Pfam" id="PF25398"/>
    </source>
</evidence>
<dbReference type="PANTHER" id="PTHR14043">
    <property type="entry name" value="CCAAT DISPLACEMENT PROTEIN-RELATED"/>
    <property type="match status" value="1"/>
</dbReference>
<dbReference type="PANTHER" id="PTHR14043:SF17">
    <property type="entry name" value="PROTEIN CASP"/>
    <property type="match status" value="1"/>
</dbReference>
<dbReference type="GeneID" id="100197434"/>